<protein>
    <recommendedName>
        <fullName evidence="3">TonB-dependent receptor</fullName>
    </recommendedName>
</protein>
<proteinExistence type="predicted"/>
<accession>A0A432JIX1</accession>
<evidence type="ECO:0000256" key="1">
    <source>
        <dbReference type="SAM" id="MobiDB-lite"/>
    </source>
</evidence>
<organism evidence="2">
    <name type="scientific">Billgrantia gudaonensis</name>
    <dbReference type="NCBI Taxonomy" id="376427"/>
    <lineage>
        <taxon>Bacteria</taxon>
        <taxon>Pseudomonadati</taxon>
        <taxon>Pseudomonadota</taxon>
        <taxon>Gammaproteobacteria</taxon>
        <taxon>Oceanospirillales</taxon>
        <taxon>Halomonadaceae</taxon>
        <taxon>Billgrantia</taxon>
    </lineage>
</organism>
<gene>
    <name evidence="2" type="ORF">DSL92_05670</name>
</gene>
<comment type="caution">
    <text evidence="2">The sequence shown here is derived from an EMBL/GenBank/DDBJ whole genome shotgun (WGS) entry which is preliminary data.</text>
</comment>
<dbReference type="EMBL" id="RXHI01000016">
    <property type="protein sequence ID" value="RUA22441.1"/>
    <property type="molecule type" value="Genomic_DNA"/>
</dbReference>
<reference evidence="2" key="1">
    <citation type="submission" date="2018-12" db="EMBL/GenBank/DDBJ databases">
        <authorList>
            <person name="Jadhav K."/>
            <person name="Kushwaha B."/>
            <person name="Jadhav I."/>
        </authorList>
    </citation>
    <scope>NUCLEOTIDE SEQUENCE [LARGE SCALE GENOMIC DNA]</scope>
    <source>
        <strain evidence="2">SBS 10</strain>
    </source>
</reference>
<evidence type="ECO:0008006" key="3">
    <source>
        <dbReference type="Google" id="ProtNLM"/>
    </source>
</evidence>
<feature type="region of interest" description="Disordered" evidence="1">
    <location>
        <begin position="40"/>
        <end position="59"/>
    </location>
</feature>
<evidence type="ECO:0000313" key="2">
    <source>
        <dbReference type="EMBL" id="RUA22441.1"/>
    </source>
</evidence>
<dbReference type="AlphaFoldDB" id="A0A432JIX1"/>
<name>A0A432JIX1_9GAMM</name>
<sequence>MYDTEASSSIDGPYGTYLGTLDSYGVDLRNTSAAGQTLTYGVDHRHDKGSLNADQKPAM</sequence>